<dbReference type="PANTHER" id="PTHR16267:SF13">
    <property type="entry name" value="B-CELL SCAFFOLD PROTEIN WITH ANKYRIN REPEATS"/>
    <property type="match status" value="1"/>
</dbReference>
<keyword evidence="12" id="KW-1185">Reference proteome</keyword>
<dbReference type="PANTHER" id="PTHR16267">
    <property type="entry name" value="BANK1/PIK3AP1 FAMILY MEMBER"/>
    <property type="match status" value="1"/>
</dbReference>
<dbReference type="Pfam" id="PF14545">
    <property type="entry name" value="DBB"/>
    <property type="match status" value="1"/>
</dbReference>
<evidence type="ECO:0000256" key="5">
    <source>
        <dbReference type="ARBA" id="ARBA00054773"/>
    </source>
</evidence>
<feature type="region of interest" description="Disordered" evidence="8">
    <location>
        <begin position="489"/>
        <end position="527"/>
    </location>
</feature>
<keyword evidence="2" id="KW-0677">Repeat</keyword>
<evidence type="ECO:0000256" key="7">
    <source>
        <dbReference type="ARBA" id="ARBA00069696"/>
    </source>
</evidence>
<dbReference type="GO" id="GO:0042113">
    <property type="term" value="P:B cell activation"/>
    <property type="evidence" value="ECO:0007669"/>
    <property type="project" value="UniProtKB-KW"/>
</dbReference>
<keyword evidence="1" id="KW-0597">Phosphoprotein</keyword>
<proteinExistence type="predicted"/>
<feature type="domain" description="TIR" evidence="9">
    <location>
        <begin position="6"/>
        <end position="134"/>
    </location>
</feature>
<dbReference type="GO" id="GO:0050869">
    <property type="term" value="P:negative regulation of B cell activation"/>
    <property type="evidence" value="ECO:0007669"/>
    <property type="project" value="TreeGrafter"/>
</dbReference>
<dbReference type="PROSITE" id="PS51376">
    <property type="entry name" value="DBB"/>
    <property type="match status" value="1"/>
</dbReference>
<evidence type="ECO:0000256" key="8">
    <source>
        <dbReference type="SAM" id="MobiDB-lite"/>
    </source>
</evidence>
<organism evidence="11 12">
    <name type="scientific">Taeniopygia guttata</name>
    <name type="common">Zebra finch</name>
    <name type="synonym">Poephila guttata</name>
    <dbReference type="NCBI Taxonomy" id="59729"/>
    <lineage>
        <taxon>Eukaryota</taxon>
        <taxon>Metazoa</taxon>
        <taxon>Chordata</taxon>
        <taxon>Craniata</taxon>
        <taxon>Vertebrata</taxon>
        <taxon>Euteleostomi</taxon>
        <taxon>Archelosauria</taxon>
        <taxon>Archosauria</taxon>
        <taxon>Dinosauria</taxon>
        <taxon>Saurischia</taxon>
        <taxon>Theropoda</taxon>
        <taxon>Coelurosauria</taxon>
        <taxon>Aves</taxon>
        <taxon>Neognathae</taxon>
        <taxon>Neoaves</taxon>
        <taxon>Telluraves</taxon>
        <taxon>Australaves</taxon>
        <taxon>Passeriformes</taxon>
        <taxon>Passeroidea</taxon>
        <taxon>Estrildidae</taxon>
        <taxon>Estrildinae</taxon>
        <taxon>Taeniopygia</taxon>
    </lineage>
</organism>
<evidence type="ECO:0000259" key="10">
    <source>
        <dbReference type="PROSITE" id="PS51376"/>
    </source>
</evidence>
<dbReference type="InterPro" id="IPR000157">
    <property type="entry name" value="TIR_dom"/>
</dbReference>
<protein>
    <recommendedName>
        <fullName evidence="7">B-cell scaffold protein with ankyrin repeats</fullName>
    </recommendedName>
</protein>
<dbReference type="SMART" id="SM01282">
    <property type="entry name" value="DBB"/>
    <property type="match status" value="1"/>
</dbReference>
<evidence type="ECO:0000256" key="2">
    <source>
        <dbReference type="ARBA" id="ARBA00022737"/>
    </source>
</evidence>
<dbReference type="AlphaFoldDB" id="H0YZE3"/>
<feature type="domain" description="DBB" evidence="10">
    <location>
        <begin position="201"/>
        <end position="333"/>
    </location>
</feature>
<dbReference type="Pfam" id="PF18567">
    <property type="entry name" value="TIR_3"/>
    <property type="match status" value="1"/>
</dbReference>
<feature type="compositionally biased region" description="Acidic residues" evidence="8">
    <location>
        <begin position="509"/>
        <end position="519"/>
    </location>
</feature>
<dbReference type="GO" id="GO:0051898">
    <property type="term" value="P:negative regulation of phosphatidylinositol 3-kinase/protein kinase B signal transduction"/>
    <property type="evidence" value="ECO:0007669"/>
    <property type="project" value="TreeGrafter"/>
</dbReference>
<dbReference type="InterPro" id="IPR035897">
    <property type="entry name" value="Toll_tir_struct_dom_sf"/>
</dbReference>
<evidence type="ECO:0000256" key="3">
    <source>
        <dbReference type="ARBA" id="ARBA00022936"/>
    </source>
</evidence>
<comment type="subunit">
    <text evidence="6">Interacts with LYN, ITPR1 and ITPR2.</text>
</comment>
<dbReference type="Proteomes" id="UP000007754">
    <property type="component" value="Chromosome 4"/>
</dbReference>
<dbReference type="GO" id="GO:0051246">
    <property type="term" value="P:regulation of protein metabolic process"/>
    <property type="evidence" value="ECO:0007669"/>
    <property type="project" value="UniProtKB-ARBA"/>
</dbReference>
<dbReference type="GO" id="GO:1990782">
    <property type="term" value="F:protein tyrosine kinase binding"/>
    <property type="evidence" value="ECO:0007669"/>
    <property type="project" value="TreeGrafter"/>
</dbReference>
<dbReference type="InterPro" id="IPR017893">
    <property type="entry name" value="DBB_domain"/>
</dbReference>
<dbReference type="InterPro" id="IPR052446">
    <property type="entry name" value="B-cell_PI3K-Signaling_Adptrs"/>
</dbReference>
<feature type="compositionally biased region" description="Basic and acidic residues" evidence="8">
    <location>
        <begin position="496"/>
        <end position="508"/>
    </location>
</feature>
<dbReference type="GeneTree" id="ENSGT00390000008787"/>
<dbReference type="GO" id="GO:0005102">
    <property type="term" value="F:signaling receptor binding"/>
    <property type="evidence" value="ECO:0007669"/>
    <property type="project" value="TreeGrafter"/>
</dbReference>
<reference evidence="11" key="3">
    <citation type="submission" date="2025-09" db="UniProtKB">
        <authorList>
            <consortium name="Ensembl"/>
        </authorList>
    </citation>
    <scope>IDENTIFICATION</scope>
</reference>
<dbReference type="HOGENOM" id="CLU_724727_0_0_1"/>
<dbReference type="FunFam" id="3.40.50.10140:FF:000017">
    <property type="entry name" value="B cell scaffold protein with ankyrin repeats 1"/>
    <property type="match status" value="1"/>
</dbReference>
<gene>
    <name evidence="11" type="primary">BANK1</name>
</gene>
<dbReference type="Gene3D" id="3.40.50.10140">
    <property type="entry name" value="Toll/interleukin-1 receptor homology (TIR) domain"/>
    <property type="match status" value="1"/>
</dbReference>
<sequence>MSPAENTKDILVIYEQEAEEWALYLKSLFGLKVNKEGILLYNLENSSFKHQELLCLPSYKCKLLILSCGLLNCLNEKRSYFLEQVLKPLDNVVILLCGVENSEILHEILTLDGGSKEISTDQKPEEYISVVKEIIQPDKPRDESPGESVSCIYEVVLADGYQTISDINLSDVSGTSEETDLTFKTDVLSERLETNEQSILVLPRRLSCENPGEIFILLKEEIDEETLEIEFITDNQQIRMQTASWNKKVKYMKAPDFPAGPVYVNICCGGVIKTTAQIEYYTALEEIEPILKKVADPIAFTCQALKFSSVEKVDNVLTSLLKNKISTYEFSPFQSEEEHCHQANSHLEEFPTLLHCAARFGLKKLAAFLLSCPEATRACKITNKYGDDPESIAKKHGHKELRKFIRELSLNWRPANSKNMKWTVNNSSKPNGSQILATVFLKNYAASDFTNCKEEDSKTYELMLGSEAPPAVAKQNSRDQYAIGLRCQQEEVEVDEEKKDDLKDSREETEYENEEEEDSYSLHNSPRRLYANVGDELKESRRDCFFCKRPPPPPPRNLPGIQRQDNLHNSSQERIFVEDRSKREQGDGLTTACCGEEQGSCEEDSEEEHPYTCVAQDECVYDLILGQEEHNEEKRKHCRSFIMNRPPAPAPRPMCSLVKEENTPYIAQVFQQKACRVTSDNSRTYCEARNPEAHRGHTETVAYSTVVHRIPPEQEELIHLQKQVKEGAISVDEAIDRFKLWQNKKQRLPSTQQETVHHLRDTTVRNRQENENLDVYN</sequence>
<dbReference type="PROSITE" id="PS50104">
    <property type="entry name" value="TIR"/>
    <property type="match status" value="1"/>
</dbReference>
<evidence type="ECO:0000313" key="11">
    <source>
        <dbReference type="Ensembl" id="ENSTGUP00000003677.2"/>
    </source>
</evidence>
<keyword evidence="3" id="KW-0075">B-cell activation</keyword>
<evidence type="ECO:0000313" key="12">
    <source>
        <dbReference type="Proteomes" id="UP000007754"/>
    </source>
</evidence>
<dbReference type="GO" id="GO:0007165">
    <property type="term" value="P:signal transduction"/>
    <property type="evidence" value="ECO:0007669"/>
    <property type="project" value="InterPro"/>
</dbReference>
<evidence type="ECO:0000259" key="9">
    <source>
        <dbReference type="PROSITE" id="PS50104"/>
    </source>
</evidence>
<evidence type="ECO:0000256" key="6">
    <source>
        <dbReference type="ARBA" id="ARBA00065779"/>
    </source>
</evidence>
<reference evidence="11 12" key="1">
    <citation type="journal article" date="2010" name="Nature">
        <title>The genome of a songbird.</title>
        <authorList>
            <person name="Warren W.C."/>
            <person name="Clayton D.F."/>
            <person name="Ellegren H."/>
            <person name="Arnold A.P."/>
            <person name="Hillier L.W."/>
            <person name="Kunstner A."/>
            <person name="Searle S."/>
            <person name="White S."/>
            <person name="Vilella A.J."/>
            <person name="Fairley S."/>
            <person name="Heger A."/>
            <person name="Kong L."/>
            <person name="Ponting C.P."/>
            <person name="Jarvis E.D."/>
            <person name="Mello C.V."/>
            <person name="Minx P."/>
            <person name="Lovell P."/>
            <person name="Velho T.A."/>
            <person name="Ferris M."/>
            <person name="Balakrishnan C.N."/>
            <person name="Sinha S."/>
            <person name="Blatti C."/>
            <person name="London S.E."/>
            <person name="Li Y."/>
            <person name="Lin Y.C."/>
            <person name="George J."/>
            <person name="Sweedler J."/>
            <person name="Southey B."/>
            <person name="Gunaratne P."/>
            <person name="Watson M."/>
            <person name="Nam K."/>
            <person name="Backstrom N."/>
            <person name="Smeds L."/>
            <person name="Nabholz B."/>
            <person name="Itoh Y."/>
            <person name="Whitney O."/>
            <person name="Pfenning A.R."/>
            <person name="Howard J."/>
            <person name="Volker M."/>
            <person name="Skinner B.M."/>
            <person name="Griffin D.K."/>
            <person name="Ye L."/>
            <person name="McLaren W.M."/>
            <person name="Flicek P."/>
            <person name="Quesada V."/>
            <person name="Velasco G."/>
            <person name="Lopez-Otin C."/>
            <person name="Puente X.S."/>
            <person name="Olender T."/>
            <person name="Lancet D."/>
            <person name="Smit A.F."/>
            <person name="Hubley R."/>
            <person name="Konkel M.K."/>
            <person name="Walker J.A."/>
            <person name="Batzer M.A."/>
            <person name="Gu W."/>
            <person name="Pollock D.D."/>
            <person name="Chen L."/>
            <person name="Cheng Z."/>
            <person name="Eichler E.E."/>
            <person name="Stapley J."/>
            <person name="Slate J."/>
            <person name="Ekblom R."/>
            <person name="Birkhead T."/>
            <person name="Burke T."/>
            <person name="Burt D."/>
            <person name="Scharff C."/>
            <person name="Adam I."/>
            <person name="Richard H."/>
            <person name="Sultan M."/>
            <person name="Soldatov A."/>
            <person name="Lehrach H."/>
            <person name="Edwards S.V."/>
            <person name="Yang S.P."/>
            <person name="Li X."/>
            <person name="Graves T."/>
            <person name="Fulton L."/>
            <person name="Nelson J."/>
            <person name="Chinwalla A."/>
            <person name="Hou S."/>
            <person name="Mardis E.R."/>
            <person name="Wilson R.K."/>
        </authorList>
    </citation>
    <scope>NUCLEOTIDE SEQUENCE [LARGE SCALE GENOMIC DNA]</scope>
</reference>
<comment type="function">
    <text evidence="5">Involved in B-cell receptor (BCR)-induced Ca(2+) mobilization from intracellular stores. Promotes Lyn-mediated phosphorylation of IP3 receptors 1 and 2.</text>
</comment>
<name>H0YZE3_TAEGU</name>
<dbReference type="Ensembl" id="ENSTGUT00000003717.2">
    <property type="protein sequence ID" value="ENSTGUP00000003677.2"/>
    <property type="gene ID" value="ENSTGUG00000003579.2"/>
</dbReference>
<reference evidence="11" key="2">
    <citation type="submission" date="2025-08" db="UniProtKB">
        <authorList>
            <consortium name="Ensembl"/>
        </authorList>
    </citation>
    <scope>IDENTIFICATION</scope>
</reference>
<accession>H0YZE3</accession>
<keyword evidence="4" id="KW-0040">ANK repeat</keyword>
<evidence type="ECO:0000256" key="4">
    <source>
        <dbReference type="ARBA" id="ARBA00023043"/>
    </source>
</evidence>
<evidence type="ECO:0000256" key="1">
    <source>
        <dbReference type="ARBA" id="ARBA00022553"/>
    </source>
</evidence>
<dbReference type="InterPro" id="IPR041340">
    <property type="entry name" value="PIK3AP1_TIR"/>
</dbReference>